<protein>
    <submittedName>
        <fullName evidence="14">YegS/Rv2252/BmrU family lipid kinase</fullName>
    </submittedName>
</protein>
<evidence type="ECO:0000256" key="8">
    <source>
        <dbReference type="ARBA" id="ARBA00022840"/>
    </source>
</evidence>
<evidence type="ECO:0000256" key="5">
    <source>
        <dbReference type="ARBA" id="ARBA00022723"/>
    </source>
</evidence>
<keyword evidence="6" id="KW-0547">Nucleotide-binding</keyword>
<keyword evidence="15" id="KW-1185">Reference proteome</keyword>
<sequence>MPPRRLALLTHPGAGRGRGARVREVVLSRLRRAGFDVLDLVGADVDEARDLARTACAADVETLVALGGDGTVHLALQQAVPAGVTLAVVPAGTGNDLARELGIPADPVAAADRVVAGRTREIDVLQVGDRYVATVLACGFDALVAERADAMAWPRGRSRYVAAVAAELRALAPRRYTLELDGTVREVDGVLAAVGNTASFGGGLRITEGAEPDDGLLDVVVIRTLGRRELVRAFPRLYRGTHTDHRAYEHHRARSVTVAARGITAYGDGEPLGRLPLTISALPRAVKVVV</sequence>
<name>A0ABU3PSX3_9ACTN</name>
<evidence type="ECO:0000256" key="11">
    <source>
        <dbReference type="ARBA" id="ARBA00023209"/>
    </source>
</evidence>
<feature type="domain" description="DAGKc" evidence="13">
    <location>
        <begin position="1"/>
        <end position="131"/>
    </location>
</feature>
<dbReference type="PANTHER" id="PTHR12358:SF106">
    <property type="entry name" value="LIPID KINASE YEGS"/>
    <property type="match status" value="1"/>
</dbReference>
<dbReference type="Pfam" id="PF00781">
    <property type="entry name" value="DAGK_cat"/>
    <property type="match status" value="1"/>
</dbReference>
<dbReference type="InterPro" id="IPR016064">
    <property type="entry name" value="NAD/diacylglycerol_kinase_sf"/>
</dbReference>
<dbReference type="Gene3D" id="2.60.200.40">
    <property type="match status" value="1"/>
</dbReference>
<comment type="caution">
    <text evidence="14">The sequence shown here is derived from an EMBL/GenBank/DDBJ whole genome shotgun (WGS) entry which is preliminary data.</text>
</comment>
<gene>
    <name evidence="14" type="ORF">RDV89_04575</name>
</gene>
<evidence type="ECO:0000256" key="2">
    <source>
        <dbReference type="ARBA" id="ARBA00005983"/>
    </source>
</evidence>
<dbReference type="InterPro" id="IPR005218">
    <property type="entry name" value="Diacylglycerol/lipid_kinase"/>
</dbReference>
<dbReference type="PROSITE" id="PS50146">
    <property type="entry name" value="DAGK"/>
    <property type="match status" value="1"/>
</dbReference>
<keyword evidence="7 14" id="KW-0418">Kinase</keyword>
<keyword evidence="4" id="KW-0808">Transferase</keyword>
<dbReference type="InterPro" id="IPR050187">
    <property type="entry name" value="Lipid_Phosphate_FormReg"/>
</dbReference>
<accession>A0ABU3PSX3</accession>
<evidence type="ECO:0000313" key="15">
    <source>
        <dbReference type="Proteomes" id="UP001268542"/>
    </source>
</evidence>
<comment type="similarity">
    <text evidence="2">Belongs to the diacylglycerol/lipid kinase family.</text>
</comment>
<evidence type="ECO:0000256" key="10">
    <source>
        <dbReference type="ARBA" id="ARBA00023098"/>
    </source>
</evidence>
<dbReference type="Pfam" id="PF19279">
    <property type="entry name" value="YegS_C"/>
    <property type="match status" value="1"/>
</dbReference>
<dbReference type="NCBIfam" id="TIGR00147">
    <property type="entry name" value="YegS/Rv2252/BmrU family lipid kinase"/>
    <property type="match status" value="1"/>
</dbReference>
<dbReference type="SUPFAM" id="SSF111331">
    <property type="entry name" value="NAD kinase/diacylglycerol kinase-like"/>
    <property type="match status" value="1"/>
</dbReference>
<evidence type="ECO:0000256" key="1">
    <source>
        <dbReference type="ARBA" id="ARBA00001946"/>
    </source>
</evidence>
<comment type="cofactor">
    <cofactor evidence="1">
        <name>Mg(2+)</name>
        <dbReference type="ChEBI" id="CHEBI:18420"/>
    </cofactor>
</comment>
<keyword evidence="9" id="KW-0460">Magnesium</keyword>
<proteinExistence type="inferred from homology"/>
<dbReference type="RefSeq" id="WP_315731742.1">
    <property type="nucleotide sequence ID" value="NZ_JAVYII010000002.1"/>
</dbReference>
<dbReference type="InterPro" id="IPR045540">
    <property type="entry name" value="YegS/DAGK_C"/>
</dbReference>
<dbReference type="Proteomes" id="UP001268542">
    <property type="component" value="Unassembled WGS sequence"/>
</dbReference>
<dbReference type="InterPro" id="IPR001206">
    <property type="entry name" value="Diacylglycerol_kinase_cat_dom"/>
</dbReference>
<evidence type="ECO:0000313" key="14">
    <source>
        <dbReference type="EMBL" id="MDT9592327.1"/>
    </source>
</evidence>
<evidence type="ECO:0000256" key="9">
    <source>
        <dbReference type="ARBA" id="ARBA00022842"/>
    </source>
</evidence>
<dbReference type="GO" id="GO:0016301">
    <property type="term" value="F:kinase activity"/>
    <property type="evidence" value="ECO:0007669"/>
    <property type="project" value="UniProtKB-KW"/>
</dbReference>
<evidence type="ECO:0000256" key="6">
    <source>
        <dbReference type="ARBA" id="ARBA00022741"/>
    </source>
</evidence>
<keyword evidence="11" id="KW-0594">Phospholipid biosynthesis</keyword>
<keyword evidence="8" id="KW-0067">ATP-binding</keyword>
<evidence type="ECO:0000256" key="4">
    <source>
        <dbReference type="ARBA" id="ARBA00022679"/>
    </source>
</evidence>
<dbReference type="PANTHER" id="PTHR12358">
    <property type="entry name" value="SPHINGOSINE KINASE"/>
    <property type="match status" value="1"/>
</dbReference>
<keyword evidence="12" id="KW-1208">Phospholipid metabolism</keyword>
<evidence type="ECO:0000259" key="13">
    <source>
        <dbReference type="PROSITE" id="PS50146"/>
    </source>
</evidence>
<keyword evidence="3" id="KW-0444">Lipid biosynthesis</keyword>
<dbReference type="Gene3D" id="3.40.50.10330">
    <property type="entry name" value="Probable inorganic polyphosphate/atp-NAD kinase, domain 1"/>
    <property type="match status" value="1"/>
</dbReference>
<organism evidence="14 15">
    <name type="scientific">Nocardioides imazamoxiresistens</name>
    <dbReference type="NCBI Taxonomy" id="3231893"/>
    <lineage>
        <taxon>Bacteria</taxon>
        <taxon>Bacillati</taxon>
        <taxon>Actinomycetota</taxon>
        <taxon>Actinomycetes</taxon>
        <taxon>Propionibacteriales</taxon>
        <taxon>Nocardioidaceae</taxon>
        <taxon>Nocardioides</taxon>
    </lineage>
</organism>
<evidence type="ECO:0000256" key="12">
    <source>
        <dbReference type="ARBA" id="ARBA00023264"/>
    </source>
</evidence>
<keyword evidence="5" id="KW-0479">Metal-binding</keyword>
<reference evidence="14 15" key="1">
    <citation type="submission" date="2023-08" db="EMBL/GenBank/DDBJ databases">
        <title>Nocardioides seae sp. nov., a bacterium isolated from a soil.</title>
        <authorList>
            <person name="Wang X."/>
        </authorList>
    </citation>
    <scope>NUCLEOTIDE SEQUENCE [LARGE SCALE GENOMIC DNA]</scope>
    <source>
        <strain evidence="14 15">YZH12</strain>
    </source>
</reference>
<keyword evidence="10" id="KW-0443">Lipid metabolism</keyword>
<evidence type="ECO:0000256" key="7">
    <source>
        <dbReference type="ARBA" id="ARBA00022777"/>
    </source>
</evidence>
<evidence type="ECO:0000256" key="3">
    <source>
        <dbReference type="ARBA" id="ARBA00022516"/>
    </source>
</evidence>
<dbReference type="EMBL" id="JAVYII010000002">
    <property type="protein sequence ID" value="MDT9592327.1"/>
    <property type="molecule type" value="Genomic_DNA"/>
</dbReference>
<dbReference type="InterPro" id="IPR017438">
    <property type="entry name" value="ATP-NAD_kinase_N"/>
</dbReference>
<dbReference type="SMART" id="SM00046">
    <property type="entry name" value="DAGKc"/>
    <property type="match status" value="1"/>
</dbReference>